<accession>A0ABR5E653</accession>
<dbReference type="EMBL" id="JYOM01000015">
    <property type="protein sequence ID" value="KKD45106.1"/>
    <property type="molecule type" value="Genomic_DNA"/>
</dbReference>
<gene>
    <name evidence="1" type="ORF">UQ68_12510</name>
</gene>
<dbReference type="RefSeq" id="WP_003745410.1">
    <property type="nucleotide sequence ID" value="NZ_CP034772.1"/>
</dbReference>
<sequence length="94" mass="10976">MKSKTIHGWEIISSLDVRIYEDEAGVAILVDREEFGDQSPVILDFDEDSVVVKSISHLTKKVRISLDRKVFINWQDEYFGEIVQNMDIVEFERD</sequence>
<protein>
    <submittedName>
        <fullName evidence="1">Uncharacterized protein</fullName>
    </submittedName>
</protein>
<comment type="caution">
    <text evidence="1">The sequence shown here is derived from an EMBL/GenBank/DDBJ whole genome shotgun (WGS) entry which is preliminary data.</text>
</comment>
<organism evidence="1 2">
    <name type="scientific">Listeria seeligeri</name>
    <dbReference type="NCBI Taxonomy" id="1640"/>
    <lineage>
        <taxon>Bacteria</taxon>
        <taxon>Bacillati</taxon>
        <taxon>Bacillota</taxon>
        <taxon>Bacilli</taxon>
        <taxon>Bacillales</taxon>
        <taxon>Listeriaceae</taxon>
        <taxon>Listeria</taxon>
    </lineage>
</organism>
<name>A0ABR5E653_LISSE</name>
<reference evidence="1 2" key="1">
    <citation type="submission" date="2015-02" db="EMBL/GenBank/DDBJ databases">
        <title>Sequencing of Listeria spp. dairy environmental strains.</title>
        <authorList>
            <person name="Muhterem-Uyar M."/>
            <person name="Wagner M."/>
            <person name="Schmitz-Esser S."/>
            <person name="Stessl B."/>
        </authorList>
    </citation>
    <scope>NUCLEOTIDE SEQUENCE [LARGE SCALE GENOMIC DNA]</scope>
    <source>
        <strain evidence="1 2">7KSM</strain>
    </source>
</reference>
<proteinExistence type="predicted"/>
<evidence type="ECO:0000313" key="2">
    <source>
        <dbReference type="Proteomes" id="UP000033536"/>
    </source>
</evidence>
<evidence type="ECO:0000313" key="1">
    <source>
        <dbReference type="EMBL" id="KKD45106.1"/>
    </source>
</evidence>
<dbReference type="Proteomes" id="UP000033536">
    <property type="component" value="Unassembled WGS sequence"/>
</dbReference>
<keyword evidence="2" id="KW-1185">Reference proteome</keyword>